<gene>
    <name evidence="3" type="primary">bglA_1</name>
    <name evidence="3" type="ORF">SLLFYP71_01277</name>
</gene>
<dbReference type="GO" id="GO:0005829">
    <property type="term" value="C:cytosol"/>
    <property type="evidence" value="ECO:0007669"/>
    <property type="project" value="TreeGrafter"/>
</dbReference>
<dbReference type="EMBL" id="CACRUI010000016">
    <property type="protein sequence ID" value="VYU01856.1"/>
    <property type="molecule type" value="Genomic_DNA"/>
</dbReference>
<name>A0A6N3BAK8_9STRE</name>
<dbReference type="AlphaFoldDB" id="A0A6N3BAK8"/>
<sequence>MTCAKLDAALNDTEGLYPKRWGSDFYHCYKENIALYTEMGFKTFRMSIAWSRIFSNGDDATPNEAGLVFYDKVFDELNKYGIKPLVTLSHCEFPIHLITEYGGWKNCKVIDCFVRYAETVFNRYKDKVKYWLTFTKSISLV</sequence>
<evidence type="ECO:0000256" key="2">
    <source>
        <dbReference type="RuleBase" id="RU003690"/>
    </source>
</evidence>
<protein>
    <submittedName>
        <fullName evidence="3">Aryl-phospho-beta-D-glucosidase BglA</fullName>
        <ecNumber evidence="3">3.2.1.86</ecNumber>
    </submittedName>
</protein>
<evidence type="ECO:0000313" key="3">
    <source>
        <dbReference type="EMBL" id="VYU01856.1"/>
    </source>
</evidence>
<dbReference type="Gene3D" id="3.20.20.80">
    <property type="entry name" value="Glycosidases"/>
    <property type="match status" value="1"/>
</dbReference>
<dbReference type="Pfam" id="PF00232">
    <property type="entry name" value="Glyco_hydro_1"/>
    <property type="match status" value="1"/>
</dbReference>
<dbReference type="EC" id="3.2.1.86" evidence="3"/>
<dbReference type="PANTHER" id="PTHR10353:SF122">
    <property type="entry name" value="6-PHOSPHO-BETA-GLUCOSIDASE ASCB-RELATED"/>
    <property type="match status" value="1"/>
</dbReference>
<dbReference type="InterPro" id="IPR017853">
    <property type="entry name" value="GH"/>
</dbReference>
<proteinExistence type="inferred from homology"/>
<keyword evidence="1 3" id="KW-0326">Glycosidase</keyword>
<evidence type="ECO:0000256" key="1">
    <source>
        <dbReference type="ARBA" id="ARBA00023295"/>
    </source>
</evidence>
<comment type="similarity">
    <text evidence="2">Belongs to the glycosyl hydrolase 1 family.</text>
</comment>
<dbReference type="SUPFAM" id="SSF51445">
    <property type="entry name" value="(Trans)glycosidases"/>
    <property type="match status" value="1"/>
</dbReference>
<dbReference type="GO" id="GO:0016052">
    <property type="term" value="P:carbohydrate catabolic process"/>
    <property type="evidence" value="ECO:0007669"/>
    <property type="project" value="TreeGrafter"/>
</dbReference>
<reference evidence="3" key="1">
    <citation type="submission" date="2019-11" db="EMBL/GenBank/DDBJ databases">
        <authorList>
            <person name="Feng L."/>
        </authorList>
    </citation>
    <scope>NUCLEOTIDE SEQUENCE</scope>
    <source>
        <strain evidence="3">SLutetiensisLFYP71</strain>
    </source>
</reference>
<dbReference type="InterPro" id="IPR001360">
    <property type="entry name" value="Glyco_hydro_1"/>
</dbReference>
<dbReference type="GO" id="GO:0008706">
    <property type="term" value="F:6-phospho-beta-glucosidase activity"/>
    <property type="evidence" value="ECO:0007669"/>
    <property type="project" value="UniProtKB-EC"/>
</dbReference>
<dbReference type="PANTHER" id="PTHR10353">
    <property type="entry name" value="GLYCOSYL HYDROLASE"/>
    <property type="match status" value="1"/>
</dbReference>
<accession>A0A6N3BAK8</accession>
<organism evidence="3">
    <name type="scientific">Streptococcus lutetiensis</name>
    <dbReference type="NCBI Taxonomy" id="150055"/>
    <lineage>
        <taxon>Bacteria</taxon>
        <taxon>Bacillati</taxon>
        <taxon>Bacillota</taxon>
        <taxon>Bacilli</taxon>
        <taxon>Lactobacillales</taxon>
        <taxon>Streptococcaceae</taxon>
        <taxon>Streptococcus</taxon>
    </lineage>
</organism>
<keyword evidence="3" id="KW-0378">Hydrolase</keyword>